<protein>
    <recommendedName>
        <fullName evidence="4">Carbohydrate esterase family 16 protein</fullName>
    </recommendedName>
</protein>
<sequence length="269" mass="29991">MTLEFPSTVVSKGPSWKGFDALNFLVIFGASYCDVGFDYTNSPIPTHEQPLGIEFPGATYAEPNTPNWVGHLITKYGSANKLLVYNYAKGGSRVYSVKNQIEVMFKRQISQKPAWAPWTSEDALFITWVGINDAAWGSEHEDNLQKLFEAQESLYDSGARNFLFVNVPPINRAPARGKEPNYISWNTELKKATALFATAHPDATVMIYSSWDTFNALLNDPVAYGFPAEDVLKANGSIWVDHLHPTSAVHHFLARDMFAFLIGQAVFDS</sequence>
<dbReference type="SUPFAM" id="SSF52266">
    <property type="entry name" value="SGNH hydrolase"/>
    <property type="match status" value="1"/>
</dbReference>
<dbReference type="PANTHER" id="PTHR45648:SF22">
    <property type="entry name" value="GDSL LIPASE_ACYLHYDROLASE FAMILY PROTEIN (AFU_ORTHOLOGUE AFUA_4G14700)"/>
    <property type="match status" value="1"/>
</dbReference>
<dbReference type="InterPro" id="IPR036514">
    <property type="entry name" value="SGNH_hydro_sf"/>
</dbReference>
<keyword evidence="1" id="KW-0378">Hydrolase</keyword>
<dbReference type="EMBL" id="JARIHO010000059">
    <property type="protein sequence ID" value="KAJ7318224.1"/>
    <property type="molecule type" value="Genomic_DNA"/>
</dbReference>
<dbReference type="AlphaFoldDB" id="A0AAD6ZDJ2"/>
<keyword evidence="3" id="KW-1185">Reference proteome</keyword>
<proteinExistence type="predicted"/>
<reference evidence="2" key="1">
    <citation type="submission" date="2023-03" db="EMBL/GenBank/DDBJ databases">
        <title>Massive genome expansion in bonnet fungi (Mycena s.s.) driven by repeated elements and novel gene families across ecological guilds.</title>
        <authorList>
            <consortium name="Lawrence Berkeley National Laboratory"/>
            <person name="Harder C.B."/>
            <person name="Miyauchi S."/>
            <person name="Viragh M."/>
            <person name="Kuo A."/>
            <person name="Thoen E."/>
            <person name="Andreopoulos B."/>
            <person name="Lu D."/>
            <person name="Skrede I."/>
            <person name="Drula E."/>
            <person name="Henrissat B."/>
            <person name="Morin E."/>
            <person name="Kohler A."/>
            <person name="Barry K."/>
            <person name="LaButti K."/>
            <person name="Morin E."/>
            <person name="Salamov A."/>
            <person name="Lipzen A."/>
            <person name="Mereny Z."/>
            <person name="Hegedus B."/>
            <person name="Baldrian P."/>
            <person name="Stursova M."/>
            <person name="Weitz H."/>
            <person name="Taylor A."/>
            <person name="Grigoriev I.V."/>
            <person name="Nagy L.G."/>
            <person name="Martin F."/>
            <person name="Kauserud H."/>
        </authorList>
    </citation>
    <scope>NUCLEOTIDE SEQUENCE</scope>
    <source>
        <strain evidence="2">CBHHK002</strain>
    </source>
</reference>
<organism evidence="2 3">
    <name type="scientific">Mycena albidolilacea</name>
    <dbReference type="NCBI Taxonomy" id="1033008"/>
    <lineage>
        <taxon>Eukaryota</taxon>
        <taxon>Fungi</taxon>
        <taxon>Dikarya</taxon>
        <taxon>Basidiomycota</taxon>
        <taxon>Agaricomycotina</taxon>
        <taxon>Agaricomycetes</taxon>
        <taxon>Agaricomycetidae</taxon>
        <taxon>Agaricales</taxon>
        <taxon>Marasmiineae</taxon>
        <taxon>Mycenaceae</taxon>
        <taxon>Mycena</taxon>
    </lineage>
</organism>
<comment type="caution">
    <text evidence="2">The sequence shown here is derived from an EMBL/GenBank/DDBJ whole genome shotgun (WGS) entry which is preliminary data.</text>
</comment>
<dbReference type="Gene3D" id="3.40.50.1110">
    <property type="entry name" value="SGNH hydrolase"/>
    <property type="match status" value="1"/>
</dbReference>
<dbReference type="PANTHER" id="PTHR45648">
    <property type="entry name" value="GDSL LIPASE/ACYLHYDROLASE FAMILY PROTEIN (AFU_ORTHOLOGUE AFUA_4G14700)"/>
    <property type="match status" value="1"/>
</dbReference>
<dbReference type="Proteomes" id="UP001218218">
    <property type="component" value="Unassembled WGS sequence"/>
</dbReference>
<dbReference type="InterPro" id="IPR051058">
    <property type="entry name" value="GDSL_Est/Lipase"/>
</dbReference>
<gene>
    <name evidence="2" type="ORF">DFH08DRAFT_790133</name>
</gene>
<evidence type="ECO:0000313" key="3">
    <source>
        <dbReference type="Proteomes" id="UP001218218"/>
    </source>
</evidence>
<name>A0AAD6ZDJ2_9AGAR</name>
<dbReference type="InterPro" id="IPR001087">
    <property type="entry name" value="GDSL"/>
</dbReference>
<evidence type="ECO:0000313" key="2">
    <source>
        <dbReference type="EMBL" id="KAJ7318224.1"/>
    </source>
</evidence>
<accession>A0AAD6ZDJ2</accession>
<evidence type="ECO:0000256" key="1">
    <source>
        <dbReference type="ARBA" id="ARBA00022801"/>
    </source>
</evidence>
<dbReference type="Pfam" id="PF00657">
    <property type="entry name" value="Lipase_GDSL"/>
    <property type="match status" value="1"/>
</dbReference>
<evidence type="ECO:0008006" key="4">
    <source>
        <dbReference type="Google" id="ProtNLM"/>
    </source>
</evidence>
<dbReference type="GO" id="GO:0016788">
    <property type="term" value="F:hydrolase activity, acting on ester bonds"/>
    <property type="evidence" value="ECO:0007669"/>
    <property type="project" value="InterPro"/>
</dbReference>